<comment type="caution">
    <text evidence="6">The sequence shown here is derived from an EMBL/GenBank/DDBJ whole genome shotgun (WGS) entry which is preliminary data.</text>
</comment>
<dbReference type="InterPro" id="IPR015943">
    <property type="entry name" value="WD40/YVTN_repeat-like_dom_sf"/>
</dbReference>
<reference evidence="6 7" key="1">
    <citation type="submission" date="2024-09" db="EMBL/GenBank/DDBJ databases">
        <title>Rethinking Asexuality: The Enigmatic Case of Functional Sexual Genes in Lepraria (Stereocaulaceae).</title>
        <authorList>
            <person name="Doellman M."/>
            <person name="Sun Y."/>
            <person name="Barcenas-Pena A."/>
            <person name="Lumbsch H.T."/>
            <person name="Grewe F."/>
        </authorList>
    </citation>
    <scope>NUCLEOTIDE SEQUENCE [LARGE SCALE GENOMIC DNA]</scope>
    <source>
        <strain evidence="6 7">Grewe 0041</strain>
    </source>
</reference>
<name>A0ABR4AL37_9LECA</name>
<sequence>MESLMEEILKDIQVVACERLMGTATDTQVKKLEDAIKEMNEMPPSLPDEARSAIQTHSGSGDNFGHTGPGTMNIHKGSGDLYQNVISGGPTFGSNSINPTFISYNPSDPQTHNCLKDLRTTDPRHDKERIQDTKGGLLKDSYYWIVEHSDFQQWRNDRQSRLLWIKGDPGKGKTMLLCGIVDELKKSMPETDLLSYFFCQATDSRINNATAVLRGLVYLIVEQQQSLISHIRKKYDHAGKALFEDTNAWVALSEIFTNILQDPSLNRTYLVIDALDECVVDLPKLIDFIIQKSSGSPHVKWIVSSRNWPNIEERLEETGHKVRLCLELNADCVSTAVSVYIRHKVLQLAQRKKYDGKTRNAVLQHLVSNAHDTFLWVALVCQNLEKTPRGRTIAKLNTFPPGLDSLYQRMMEQICNSDDSELYKRILALTVIVYRPITLNEMKSLVEFPDNISDDIESVEGIIGLCGSFLTVREGIIYFVHQSAKDYLSVQALNEVFPRGRKEAHYIIFSRSLQVMSGTLQRDMYHLKALGYPAKRIKVPDSDPLAASRYLYIYWIDHLYYWSSDSNVDDLQDGGIVDAFIREKYLYWLEALSLCGGMSEGMVSMARLEALLQGRRETAALLELVRDARRFIMYHKVAIERSPLQAYISALMFSPARSLIRGLFKHEEPKWITTKPPIREEWSTCLQTLEGHSNGVWSVAFTHNSTRLASASSDRTVKIWDISSGTCLQTLEGHSDWVLSVAFTYNSTRLASGSADGTVMIWDISSGTCLQTLEGHSNGVWSVALTNNSTRLASASADGTVKIWDISSGTCLQTLEGHSDWSLVSGLHI</sequence>
<dbReference type="SMART" id="SM00320">
    <property type="entry name" value="WD40"/>
    <property type="match status" value="3"/>
</dbReference>
<dbReference type="Pfam" id="PF00400">
    <property type="entry name" value="WD40"/>
    <property type="match status" value="3"/>
</dbReference>
<accession>A0ABR4AL37</accession>
<dbReference type="PROSITE" id="PS50837">
    <property type="entry name" value="NACHT"/>
    <property type="match status" value="1"/>
</dbReference>
<dbReference type="Gene3D" id="3.40.50.300">
    <property type="entry name" value="P-loop containing nucleotide triphosphate hydrolases"/>
    <property type="match status" value="1"/>
</dbReference>
<keyword evidence="2" id="KW-0677">Repeat</keyword>
<evidence type="ECO:0000256" key="2">
    <source>
        <dbReference type="ARBA" id="ARBA00022737"/>
    </source>
</evidence>
<keyword evidence="7" id="KW-1185">Reference proteome</keyword>
<dbReference type="PRINTS" id="PR00320">
    <property type="entry name" value="GPROTEINBRPT"/>
</dbReference>
<feature type="repeat" description="WD" evidence="3">
    <location>
        <begin position="731"/>
        <end position="772"/>
    </location>
</feature>
<dbReference type="InterPro" id="IPR020472">
    <property type="entry name" value="WD40_PAC1"/>
</dbReference>
<dbReference type="InterPro" id="IPR001680">
    <property type="entry name" value="WD40_rpt"/>
</dbReference>
<evidence type="ECO:0000259" key="5">
    <source>
        <dbReference type="PROSITE" id="PS50837"/>
    </source>
</evidence>
<keyword evidence="1 3" id="KW-0853">WD repeat</keyword>
<dbReference type="InterPro" id="IPR007111">
    <property type="entry name" value="NACHT_NTPase"/>
</dbReference>
<dbReference type="EMBL" id="JBHFEH010000120">
    <property type="protein sequence ID" value="KAL2046477.1"/>
    <property type="molecule type" value="Genomic_DNA"/>
</dbReference>
<dbReference type="InterPro" id="IPR027417">
    <property type="entry name" value="P-loop_NTPase"/>
</dbReference>
<organism evidence="6 7">
    <name type="scientific">Lepraria finkii</name>
    <dbReference type="NCBI Taxonomy" id="1340010"/>
    <lineage>
        <taxon>Eukaryota</taxon>
        <taxon>Fungi</taxon>
        <taxon>Dikarya</taxon>
        <taxon>Ascomycota</taxon>
        <taxon>Pezizomycotina</taxon>
        <taxon>Lecanoromycetes</taxon>
        <taxon>OSLEUM clade</taxon>
        <taxon>Lecanoromycetidae</taxon>
        <taxon>Lecanorales</taxon>
        <taxon>Lecanorineae</taxon>
        <taxon>Stereocaulaceae</taxon>
        <taxon>Lepraria</taxon>
    </lineage>
</organism>
<feature type="region of interest" description="Disordered" evidence="4">
    <location>
        <begin position="44"/>
        <end position="68"/>
    </location>
</feature>
<gene>
    <name evidence="6" type="ORF">ABVK25_011832</name>
</gene>
<dbReference type="PANTHER" id="PTHR10039:SF14">
    <property type="entry name" value="NACHT DOMAIN-CONTAINING PROTEIN"/>
    <property type="match status" value="1"/>
</dbReference>
<dbReference type="Gene3D" id="2.130.10.10">
    <property type="entry name" value="YVTN repeat-like/Quinoprotein amine dehydrogenase"/>
    <property type="match status" value="2"/>
</dbReference>
<dbReference type="PROSITE" id="PS50294">
    <property type="entry name" value="WD_REPEATS_REGION"/>
    <property type="match status" value="3"/>
</dbReference>
<proteinExistence type="predicted"/>
<protein>
    <recommendedName>
        <fullName evidence="5">NACHT domain-containing protein</fullName>
    </recommendedName>
</protein>
<dbReference type="Proteomes" id="UP001590951">
    <property type="component" value="Unassembled WGS sequence"/>
</dbReference>
<evidence type="ECO:0000256" key="4">
    <source>
        <dbReference type="SAM" id="MobiDB-lite"/>
    </source>
</evidence>
<evidence type="ECO:0000313" key="6">
    <source>
        <dbReference type="EMBL" id="KAL2046477.1"/>
    </source>
</evidence>
<dbReference type="InterPro" id="IPR019775">
    <property type="entry name" value="WD40_repeat_CS"/>
</dbReference>
<feature type="repeat" description="WD" evidence="3">
    <location>
        <begin position="689"/>
        <end position="730"/>
    </location>
</feature>
<dbReference type="Pfam" id="PF24883">
    <property type="entry name" value="NPHP3_N"/>
    <property type="match status" value="1"/>
</dbReference>
<dbReference type="InterPro" id="IPR036322">
    <property type="entry name" value="WD40_repeat_dom_sf"/>
</dbReference>
<evidence type="ECO:0000313" key="7">
    <source>
        <dbReference type="Proteomes" id="UP001590951"/>
    </source>
</evidence>
<feature type="repeat" description="WD" evidence="3">
    <location>
        <begin position="773"/>
        <end position="814"/>
    </location>
</feature>
<evidence type="ECO:0000256" key="3">
    <source>
        <dbReference type="PROSITE-ProRule" id="PRU00221"/>
    </source>
</evidence>
<evidence type="ECO:0000256" key="1">
    <source>
        <dbReference type="ARBA" id="ARBA00022574"/>
    </source>
</evidence>
<dbReference type="SUPFAM" id="SSF50978">
    <property type="entry name" value="WD40 repeat-like"/>
    <property type="match status" value="1"/>
</dbReference>
<feature type="domain" description="NACHT" evidence="5">
    <location>
        <begin position="161"/>
        <end position="382"/>
    </location>
</feature>
<dbReference type="CDD" id="cd00200">
    <property type="entry name" value="WD40"/>
    <property type="match status" value="1"/>
</dbReference>
<dbReference type="SUPFAM" id="SSF52540">
    <property type="entry name" value="P-loop containing nucleoside triphosphate hydrolases"/>
    <property type="match status" value="1"/>
</dbReference>
<dbReference type="InterPro" id="IPR056884">
    <property type="entry name" value="NPHP3-like_N"/>
</dbReference>
<dbReference type="PROSITE" id="PS50082">
    <property type="entry name" value="WD_REPEATS_2"/>
    <property type="match status" value="3"/>
</dbReference>
<dbReference type="PANTHER" id="PTHR10039">
    <property type="entry name" value="AMELOGENIN"/>
    <property type="match status" value="1"/>
</dbReference>
<dbReference type="PROSITE" id="PS00678">
    <property type="entry name" value="WD_REPEATS_1"/>
    <property type="match status" value="3"/>
</dbReference>